<dbReference type="InterPro" id="IPR000883">
    <property type="entry name" value="Cyt_C_Oxase_1"/>
</dbReference>
<keyword evidence="12" id="KW-0679">Respiratory chain</keyword>
<comment type="pathway">
    <text evidence="4">Energy metabolism; oxidative phosphorylation.</text>
</comment>
<evidence type="ECO:0000256" key="22">
    <source>
        <dbReference type="ARBA" id="ARBA00023136"/>
    </source>
</evidence>
<evidence type="ECO:0000256" key="17">
    <source>
        <dbReference type="ARBA" id="ARBA00022967"/>
    </source>
</evidence>
<dbReference type="SUPFAM" id="SSF49503">
    <property type="entry name" value="Cupredoxins"/>
    <property type="match status" value="1"/>
</dbReference>
<dbReference type="Pfam" id="PF00115">
    <property type="entry name" value="COX1"/>
    <property type="match status" value="1"/>
</dbReference>
<keyword evidence="27" id="KW-0732">Signal</keyword>
<evidence type="ECO:0000256" key="8">
    <source>
        <dbReference type="ARBA" id="ARBA00012949"/>
    </source>
</evidence>
<keyword evidence="13 26" id="KW-0812">Transmembrane</keyword>
<dbReference type="PROSITE" id="PS50855">
    <property type="entry name" value="COX1"/>
    <property type="match status" value="1"/>
</dbReference>
<feature type="transmembrane region" description="Helical" evidence="26">
    <location>
        <begin position="83"/>
        <end position="102"/>
    </location>
</feature>
<dbReference type="OrthoDB" id="539285at2759"/>
<proteinExistence type="inferred from homology"/>
<dbReference type="NCBIfam" id="TIGR02866">
    <property type="entry name" value="CoxB"/>
    <property type="match status" value="1"/>
</dbReference>
<dbReference type="InterPro" id="IPR002429">
    <property type="entry name" value="CcO_II-like_C"/>
</dbReference>
<evidence type="ECO:0000313" key="32">
    <source>
        <dbReference type="Proteomes" id="UP000887116"/>
    </source>
</evidence>
<dbReference type="InterPro" id="IPR045187">
    <property type="entry name" value="CcO_II"/>
</dbReference>
<dbReference type="AlphaFoldDB" id="A0A8X6GDF3"/>
<evidence type="ECO:0000256" key="2">
    <source>
        <dbReference type="ARBA" id="ARBA00001971"/>
    </source>
</evidence>
<dbReference type="InterPro" id="IPR014222">
    <property type="entry name" value="Cyt_c_oxidase_su2"/>
</dbReference>
<evidence type="ECO:0000256" key="19">
    <source>
        <dbReference type="ARBA" id="ARBA00022989"/>
    </source>
</evidence>
<dbReference type="Gene3D" id="1.20.210.10">
    <property type="entry name" value="Cytochrome c oxidase-like, subunit I domain"/>
    <property type="match status" value="2"/>
</dbReference>
<protein>
    <recommendedName>
        <fullName evidence="10">Cytochrome c oxidase subunit 1</fullName>
        <ecNumber evidence="8">7.1.1.9</ecNumber>
    </recommendedName>
    <alternativeName>
        <fullName evidence="24">Cytochrome c oxidase polypeptide I</fullName>
    </alternativeName>
    <alternativeName>
        <fullName evidence="23">Cytochrome c oxidase polypeptide II</fullName>
    </alternativeName>
    <alternativeName>
        <fullName evidence="9">Cytochrome c oxidase subunit 2</fullName>
    </alternativeName>
</protein>
<evidence type="ECO:0000259" key="30">
    <source>
        <dbReference type="PROSITE" id="PS50999"/>
    </source>
</evidence>
<evidence type="ECO:0000259" key="28">
    <source>
        <dbReference type="PROSITE" id="PS50855"/>
    </source>
</evidence>
<comment type="caution">
    <text evidence="31">The sequence shown here is derived from an EMBL/GenBank/DDBJ whole genome shotgun (WGS) entry which is preliminary data.</text>
</comment>
<evidence type="ECO:0000313" key="31">
    <source>
        <dbReference type="EMBL" id="GFR01693.1"/>
    </source>
</evidence>
<evidence type="ECO:0000256" key="14">
    <source>
        <dbReference type="ARBA" id="ARBA00022723"/>
    </source>
</evidence>
<evidence type="ECO:0000256" key="18">
    <source>
        <dbReference type="ARBA" id="ARBA00022982"/>
    </source>
</evidence>
<feature type="domain" description="Cytochrome oxidase subunit II transmembrane region profile" evidence="30">
    <location>
        <begin position="20"/>
        <end position="115"/>
    </location>
</feature>
<evidence type="ECO:0000259" key="29">
    <source>
        <dbReference type="PROSITE" id="PS50857"/>
    </source>
</evidence>
<evidence type="ECO:0000256" key="11">
    <source>
        <dbReference type="ARBA" id="ARBA00022448"/>
    </source>
</evidence>
<dbReference type="GO" id="GO:0020037">
    <property type="term" value="F:heme binding"/>
    <property type="evidence" value="ECO:0007669"/>
    <property type="project" value="InterPro"/>
</dbReference>
<accession>A0A8X6GDF3</accession>
<evidence type="ECO:0000256" key="1">
    <source>
        <dbReference type="ARBA" id="ARBA00001935"/>
    </source>
</evidence>
<dbReference type="Gene3D" id="1.10.287.90">
    <property type="match status" value="1"/>
</dbReference>
<dbReference type="InterPro" id="IPR036927">
    <property type="entry name" value="Cyt_c_oxase-like_su1_sf"/>
</dbReference>
<sequence>MVKLFALLIIFYSNISVASAPTSWQFGFPAPATEVMEAVVRSHSFVMLVMVAIMLFVWALLAYVVFRFRKSKVANVSQTNHNVLLEIVWFVIPTIIVGILAFENAKLLKLQEEIPKADITLKVIGHQWYWSYQYPEYQGVSFDSYIKGKEDFIEGDLKLFSVDNNIILPVNTNVRLQVTAGDVIHSWGVPAFGVKIDAIPGRLNEAWFNIKKPGVYYGQCYELCGQGHGFMPIVVEAVSKEDFNKWIENRKLCLLVKGPGTGWTLYPPLSQVMSHPSAGVDIAILALHVAAFMLIVALPVLAGAITMLLTDRNVGTSFFDPAGGGDPVLFQHLFWFFWSSRSLT</sequence>
<keyword evidence="18" id="KW-0249">Electron transport</keyword>
<reference evidence="31" key="1">
    <citation type="submission" date="2020-07" db="EMBL/GenBank/DDBJ databases">
        <title>Multicomponent nature underlies the extraordinary mechanical properties of spider dragline silk.</title>
        <authorList>
            <person name="Kono N."/>
            <person name="Nakamura H."/>
            <person name="Mori M."/>
            <person name="Yoshida Y."/>
            <person name="Ohtoshi R."/>
            <person name="Malay A.D."/>
            <person name="Moran D.A.P."/>
            <person name="Tomita M."/>
            <person name="Numata K."/>
            <person name="Arakawa K."/>
        </authorList>
    </citation>
    <scope>NUCLEOTIDE SEQUENCE</scope>
</reference>
<evidence type="ECO:0000256" key="6">
    <source>
        <dbReference type="ARBA" id="ARBA00009578"/>
    </source>
</evidence>
<dbReference type="GO" id="GO:0004129">
    <property type="term" value="F:cytochrome-c oxidase activity"/>
    <property type="evidence" value="ECO:0007669"/>
    <property type="project" value="UniProtKB-EC"/>
</dbReference>
<keyword evidence="11" id="KW-0813">Transport</keyword>
<comment type="subunit">
    <text evidence="7">Component of the cytochrome c oxidase (complex IV, CIV), a multisubunit enzyme composed of a catalytic core of 3 subunits and several supernumerary subunits. The complex exists as a monomer or a dimer and forms supercomplexes (SCs) in the inner mitochondrial membrane with ubiquinol-cytochrome c oxidoreductase (cytochrome b-c1 complex, complex III, CIII).</text>
</comment>
<name>A0A8X6GDF3_TRICU</name>
<evidence type="ECO:0000256" key="9">
    <source>
        <dbReference type="ARBA" id="ARBA00015946"/>
    </source>
</evidence>
<evidence type="ECO:0000256" key="15">
    <source>
        <dbReference type="ARBA" id="ARBA00022792"/>
    </source>
</evidence>
<comment type="cofactor">
    <cofactor evidence="2">
        <name>heme</name>
        <dbReference type="ChEBI" id="CHEBI:30413"/>
    </cofactor>
</comment>
<keyword evidence="21" id="KW-0496">Mitochondrion</keyword>
<dbReference type="GO" id="GO:0016491">
    <property type="term" value="F:oxidoreductase activity"/>
    <property type="evidence" value="ECO:0007669"/>
    <property type="project" value="InterPro"/>
</dbReference>
<keyword evidence="19 26" id="KW-1133">Transmembrane helix</keyword>
<dbReference type="InterPro" id="IPR001505">
    <property type="entry name" value="Copper_CuA"/>
</dbReference>
<dbReference type="PROSITE" id="PS50857">
    <property type="entry name" value="COX2_CUA"/>
    <property type="match status" value="1"/>
</dbReference>
<dbReference type="GO" id="GO:0042773">
    <property type="term" value="P:ATP synthesis coupled electron transport"/>
    <property type="evidence" value="ECO:0007669"/>
    <property type="project" value="TreeGrafter"/>
</dbReference>
<dbReference type="PROSITE" id="PS00078">
    <property type="entry name" value="COX2"/>
    <property type="match status" value="1"/>
</dbReference>
<evidence type="ECO:0000256" key="7">
    <source>
        <dbReference type="ARBA" id="ARBA00011164"/>
    </source>
</evidence>
<keyword evidence="32" id="KW-1185">Reference proteome</keyword>
<dbReference type="Proteomes" id="UP000887116">
    <property type="component" value="Unassembled WGS sequence"/>
</dbReference>
<organism evidence="31 32">
    <name type="scientific">Trichonephila clavata</name>
    <name type="common">Joro spider</name>
    <name type="synonym">Nephila clavata</name>
    <dbReference type="NCBI Taxonomy" id="2740835"/>
    <lineage>
        <taxon>Eukaryota</taxon>
        <taxon>Metazoa</taxon>
        <taxon>Ecdysozoa</taxon>
        <taxon>Arthropoda</taxon>
        <taxon>Chelicerata</taxon>
        <taxon>Arachnida</taxon>
        <taxon>Araneae</taxon>
        <taxon>Araneomorphae</taxon>
        <taxon>Entelegynae</taxon>
        <taxon>Araneoidea</taxon>
        <taxon>Nephilidae</taxon>
        <taxon>Trichonephila</taxon>
    </lineage>
</organism>
<evidence type="ECO:0000256" key="13">
    <source>
        <dbReference type="ARBA" id="ARBA00022692"/>
    </source>
</evidence>
<evidence type="ECO:0000256" key="10">
    <source>
        <dbReference type="ARBA" id="ARBA00015947"/>
    </source>
</evidence>
<gene>
    <name evidence="31" type="primary">ctaC</name>
    <name evidence="31" type="ORF">TNCT_618851</name>
</gene>
<dbReference type="InterPro" id="IPR036257">
    <property type="entry name" value="Cyt_c_oxidase_su2_TM_sf"/>
</dbReference>
<dbReference type="InterPro" id="IPR011759">
    <property type="entry name" value="Cyt_c_oxidase_su2_TM_dom"/>
</dbReference>
<keyword evidence="20" id="KW-0186">Copper</keyword>
<evidence type="ECO:0000256" key="25">
    <source>
        <dbReference type="ARBA" id="ARBA00049512"/>
    </source>
</evidence>
<comment type="similarity">
    <text evidence="6">Belongs to the heme-copper respiratory oxidase family.</text>
</comment>
<keyword evidence="15" id="KW-0999">Mitochondrion inner membrane</keyword>
<dbReference type="PANTHER" id="PTHR22888">
    <property type="entry name" value="CYTOCHROME C OXIDASE, SUBUNIT II"/>
    <property type="match status" value="1"/>
</dbReference>
<feature type="chain" id="PRO_5036451097" description="Cytochrome c oxidase subunit 1" evidence="27">
    <location>
        <begin position="21"/>
        <end position="344"/>
    </location>
</feature>
<dbReference type="PROSITE" id="PS50999">
    <property type="entry name" value="COX2_TM"/>
    <property type="match status" value="1"/>
</dbReference>
<evidence type="ECO:0000256" key="21">
    <source>
        <dbReference type="ARBA" id="ARBA00023128"/>
    </source>
</evidence>
<keyword evidence="22 26" id="KW-0472">Membrane</keyword>
<dbReference type="CDD" id="cd13912">
    <property type="entry name" value="CcO_II_C"/>
    <property type="match status" value="1"/>
</dbReference>
<evidence type="ECO:0000256" key="27">
    <source>
        <dbReference type="SAM" id="SignalP"/>
    </source>
</evidence>
<dbReference type="PRINTS" id="PR01166">
    <property type="entry name" value="CYCOXIDASEII"/>
</dbReference>
<evidence type="ECO:0000256" key="20">
    <source>
        <dbReference type="ARBA" id="ARBA00023008"/>
    </source>
</evidence>
<feature type="signal peptide" evidence="27">
    <location>
        <begin position="1"/>
        <end position="20"/>
    </location>
</feature>
<keyword evidence="14" id="KW-0479">Metal-binding</keyword>
<dbReference type="Pfam" id="PF00116">
    <property type="entry name" value="COX2"/>
    <property type="match status" value="1"/>
</dbReference>
<comment type="catalytic activity">
    <reaction evidence="25">
        <text>4 Fe(II)-[cytochrome c] + O2 + 8 H(+)(in) = 4 Fe(III)-[cytochrome c] + 2 H2O + 4 H(+)(out)</text>
        <dbReference type="Rhea" id="RHEA:11436"/>
        <dbReference type="Rhea" id="RHEA-COMP:10350"/>
        <dbReference type="Rhea" id="RHEA-COMP:14399"/>
        <dbReference type="ChEBI" id="CHEBI:15377"/>
        <dbReference type="ChEBI" id="CHEBI:15378"/>
        <dbReference type="ChEBI" id="CHEBI:15379"/>
        <dbReference type="ChEBI" id="CHEBI:29033"/>
        <dbReference type="ChEBI" id="CHEBI:29034"/>
        <dbReference type="EC" id="7.1.1.9"/>
    </reaction>
    <physiologicalReaction direction="left-to-right" evidence="25">
        <dbReference type="Rhea" id="RHEA:11437"/>
    </physiologicalReaction>
</comment>
<dbReference type="PANTHER" id="PTHR22888:SF9">
    <property type="entry name" value="CYTOCHROME C OXIDASE SUBUNIT 2"/>
    <property type="match status" value="1"/>
</dbReference>
<evidence type="ECO:0000256" key="23">
    <source>
        <dbReference type="ARBA" id="ARBA00031389"/>
    </source>
</evidence>
<dbReference type="GO" id="GO:0005743">
    <property type="term" value="C:mitochondrial inner membrane"/>
    <property type="evidence" value="ECO:0007669"/>
    <property type="project" value="UniProtKB-SubCell"/>
</dbReference>
<dbReference type="FunFam" id="2.60.40.420:FF:000001">
    <property type="entry name" value="Cytochrome c oxidase subunit 2"/>
    <property type="match status" value="1"/>
</dbReference>
<keyword evidence="17" id="KW-1278">Translocase</keyword>
<dbReference type="SUPFAM" id="SSF81442">
    <property type="entry name" value="Cytochrome c oxidase subunit I-like"/>
    <property type="match status" value="1"/>
</dbReference>
<comment type="cofactor">
    <cofactor evidence="1">
        <name>Cu cation</name>
        <dbReference type="ChEBI" id="CHEBI:23378"/>
    </cofactor>
</comment>
<feature type="transmembrane region" description="Helical" evidence="26">
    <location>
        <begin position="282"/>
        <end position="309"/>
    </location>
</feature>
<dbReference type="InterPro" id="IPR008972">
    <property type="entry name" value="Cupredoxin"/>
</dbReference>
<evidence type="ECO:0000256" key="5">
    <source>
        <dbReference type="ARBA" id="ARBA00007866"/>
    </source>
</evidence>
<keyword evidence="16" id="KW-0460">Magnesium</keyword>
<comment type="subcellular location">
    <subcellularLocation>
        <location evidence="3">Mitochondrion inner membrane</location>
        <topology evidence="3">Multi-pass membrane protein</topology>
    </subcellularLocation>
</comment>
<evidence type="ECO:0000256" key="12">
    <source>
        <dbReference type="ARBA" id="ARBA00022660"/>
    </source>
</evidence>
<dbReference type="EC" id="7.1.1.9" evidence="8"/>
<feature type="domain" description="Cytochrome oxidase subunit I profile" evidence="28">
    <location>
        <begin position="1"/>
        <end position="337"/>
    </location>
</feature>
<dbReference type="Gene3D" id="2.60.40.420">
    <property type="entry name" value="Cupredoxins - blue copper proteins"/>
    <property type="match status" value="1"/>
</dbReference>
<dbReference type="Pfam" id="PF02790">
    <property type="entry name" value="COX2_TM"/>
    <property type="match status" value="1"/>
</dbReference>
<evidence type="ECO:0000256" key="26">
    <source>
        <dbReference type="SAM" id="Phobius"/>
    </source>
</evidence>
<dbReference type="InterPro" id="IPR034210">
    <property type="entry name" value="CcO_II_C"/>
</dbReference>
<feature type="transmembrane region" description="Helical" evidence="26">
    <location>
        <begin position="42"/>
        <end position="63"/>
    </location>
</feature>
<dbReference type="EMBL" id="BMAO01025294">
    <property type="protein sequence ID" value="GFR01693.1"/>
    <property type="molecule type" value="Genomic_DNA"/>
</dbReference>
<evidence type="ECO:0000256" key="3">
    <source>
        <dbReference type="ARBA" id="ARBA00004448"/>
    </source>
</evidence>
<dbReference type="SUPFAM" id="SSF81464">
    <property type="entry name" value="Cytochrome c oxidase subunit II-like, transmembrane region"/>
    <property type="match status" value="1"/>
</dbReference>
<dbReference type="GO" id="GO:0005507">
    <property type="term" value="F:copper ion binding"/>
    <property type="evidence" value="ECO:0007669"/>
    <property type="project" value="InterPro"/>
</dbReference>
<comment type="similarity">
    <text evidence="5">Belongs to the cytochrome c oxidase subunit 2 family.</text>
</comment>
<feature type="domain" description="Cytochrome oxidase subunit II copper A binding" evidence="29">
    <location>
        <begin position="116"/>
        <end position="249"/>
    </location>
</feature>
<dbReference type="InterPro" id="IPR023616">
    <property type="entry name" value="Cyt_c_oxase-like_su1_dom"/>
</dbReference>
<evidence type="ECO:0000256" key="24">
    <source>
        <dbReference type="ARBA" id="ARBA00032715"/>
    </source>
</evidence>
<evidence type="ECO:0000256" key="16">
    <source>
        <dbReference type="ARBA" id="ARBA00022842"/>
    </source>
</evidence>
<evidence type="ECO:0000256" key="4">
    <source>
        <dbReference type="ARBA" id="ARBA00004673"/>
    </source>
</evidence>